<accession>A0A3B0VXA0</accession>
<dbReference type="InterPro" id="IPR025650">
    <property type="entry name" value="Alkyl-DHAP_Synthase"/>
</dbReference>
<sequence>MADKSVDQSKKNGEDVRYDHKWGFKDTCFSLNPDHTVTVTGSRYAISGTVMHEFLPFVEEMLDIKIDFNNLKTEVKDRHIPAPNLNEAFHEALKEAWSPEKFSVDGRQRLIHSHGQTTADEVYKV</sequence>
<gene>
    <name evidence="1" type="ORF">MNBD_CHLOROFLEXI01-3764</name>
</gene>
<organism evidence="1">
    <name type="scientific">hydrothermal vent metagenome</name>
    <dbReference type="NCBI Taxonomy" id="652676"/>
    <lineage>
        <taxon>unclassified sequences</taxon>
        <taxon>metagenomes</taxon>
        <taxon>ecological metagenomes</taxon>
    </lineage>
</organism>
<dbReference type="EMBL" id="UOEU01001014">
    <property type="protein sequence ID" value="VAW43077.1"/>
    <property type="molecule type" value="Genomic_DNA"/>
</dbReference>
<dbReference type="PANTHER" id="PTHR46568:SF1">
    <property type="entry name" value="ALKYLDIHYDROXYACETONEPHOSPHATE SYNTHASE, PEROXISOMAL"/>
    <property type="match status" value="1"/>
</dbReference>
<feature type="non-terminal residue" evidence="1">
    <location>
        <position position="125"/>
    </location>
</feature>
<dbReference type="PANTHER" id="PTHR46568">
    <property type="entry name" value="ALKYLDIHYDROXYACETONEPHOSPHATE SYNTHASE, PEROXISOMAL"/>
    <property type="match status" value="1"/>
</dbReference>
<name>A0A3B0VXA0_9ZZZZ</name>
<evidence type="ECO:0000313" key="1">
    <source>
        <dbReference type="EMBL" id="VAW43077.1"/>
    </source>
</evidence>
<protein>
    <submittedName>
        <fullName evidence="1">Uncharacterized protein</fullName>
    </submittedName>
</protein>
<proteinExistence type="predicted"/>
<reference evidence="1" key="1">
    <citation type="submission" date="2018-06" db="EMBL/GenBank/DDBJ databases">
        <authorList>
            <person name="Zhirakovskaya E."/>
        </authorList>
    </citation>
    <scope>NUCLEOTIDE SEQUENCE</scope>
</reference>
<dbReference type="AlphaFoldDB" id="A0A3B0VXA0"/>
<dbReference type="GO" id="GO:0008609">
    <property type="term" value="F:alkylglycerone-phosphate synthase activity"/>
    <property type="evidence" value="ECO:0007669"/>
    <property type="project" value="InterPro"/>
</dbReference>
<dbReference type="Gene3D" id="3.30.160.650">
    <property type="match status" value="1"/>
</dbReference>
<dbReference type="GO" id="GO:0008610">
    <property type="term" value="P:lipid biosynthetic process"/>
    <property type="evidence" value="ECO:0007669"/>
    <property type="project" value="InterPro"/>
</dbReference>